<dbReference type="CDD" id="cd00077">
    <property type="entry name" value="HDc"/>
    <property type="match status" value="1"/>
</dbReference>
<evidence type="ECO:0000259" key="8">
    <source>
        <dbReference type="SMART" id="SM00471"/>
    </source>
</evidence>
<dbReference type="InterPro" id="IPR006674">
    <property type="entry name" value="HD_domain"/>
</dbReference>
<reference evidence="9 10" key="1">
    <citation type="submission" date="2023-08" db="EMBL/GenBank/DDBJ databases">
        <title>Draft genome sequence of Thermococcus waiotapuensis WT1T, a thermophilic sulphur-dependent archaeon from order Thermococcales.</title>
        <authorList>
            <person name="Manners S.H."/>
            <person name="Carere C.R."/>
            <person name="Dhami M.K."/>
            <person name="Dobson R.C.J."/>
            <person name="Stott M.B."/>
        </authorList>
    </citation>
    <scope>NUCLEOTIDE SEQUENCE [LARGE SCALE GENOMIC DNA]</scope>
    <source>
        <strain evidence="9 10">WT1</strain>
    </source>
</reference>
<dbReference type="Gene3D" id="1.10.3210.10">
    <property type="entry name" value="Hypothetical protein af1432"/>
    <property type="match status" value="1"/>
</dbReference>
<dbReference type="RefSeq" id="WP_315340415.1">
    <property type="nucleotide sequence ID" value="NZ_JAVDZE010000001.1"/>
</dbReference>
<feature type="domain" description="HD/PDEase" evidence="8">
    <location>
        <begin position="28"/>
        <end position="141"/>
    </location>
</feature>
<dbReference type="FunFam" id="1.10.3210.10:FF:000035">
    <property type="entry name" value="HD family hydrolase"/>
    <property type="match status" value="1"/>
</dbReference>
<evidence type="ECO:0000256" key="2">
    <source>
        <dbReference type="ARBA" id="ARBA00001936"/>
    </source>
</evidence>
<accession>A0AAE4NUG8</accession>
<keyword evidence="6" id="KW-0479">Metal-binding</keyword>
<keyword evidence="10" id="KW-1185">Reference proteome</keyword>
<dbReference type="GO" id="GO:0046872">
    <property type="term" value="F:metal ion binding"/>
    <property type="evidence" value="ECO:0007669"/>
    <property type="project" value="UniProtKB-KW"/>
</dbReference>
<dbReference type="AlphaFoldDB" id="A0AAE4NUG8"/>
<evidence type="ECO:0000256" key="4">
    <source>
        <dbReference type="ARBA" id="ARBA00011738"/>
    </source>
</evidence>
<comment type="cofactor">
    <cofactor evidence="2">
        <name>Mn(2+)</name>
        <dbReference type="ChEBI" id="CHEBI:29035"/>
    </cofactor>
</comment>
<evidence type="ECO:0000256" key="7">
    <source>
        <dbReference type="ARBA" id="ARBA00022801"/>
    </source>
</evidence>
<gene>
    <name evidence="9" type="ORF">RBI02_03290</name>
</gene>
<comment type="subunit">
    <text evidence="4">Homodimer.</text>
</comment>
<dbReference type="GO" id="GO:0002953">
    <property type="term" value="F:5'-deoxynucleotidase activity"/>
    <property type="evidence" value="ECO:0007669"/>
    <property type="project" value="UniProtKB-EC"/>
</dbReference>
<comment type="cofactor">
    <cofactor evidence="3">
        <name>Co(2+)</name>
        <dbReference type="ChEBI" id="CHEBI:48828"/>
    </cofactor>
</comment>
<dbReference type="SUPFAM" id="SSF109604">
    <property type="entry name" value="HD-domain/PDEase-like"/>
    <property type="match status" value="1"/>
</dbReference>
<evidence type="ECO:0000256" key="1">
    <source>
        <dbReference type="ARBA" id="ARBA00001638"/>
    </source>
</evidence>
<dbReference type="Proteomes" id="UP001245683">
    <property type="component" value="Unassembled WGS sequence"/>
</dbReference>
<evidence type="ECO:0000256" key="5">
    <source>
        <dbReference type="ARBA" id="ARBA00012964"/>
    </source>
</evidence>
<name>A0AAE4NUG8_9EURY</name>
<evidence type="ECO:0000313" key="9">
    <source>
        <dbReference type="EMBL" id="MDV3103571.1"/>
    </source>
</evidence>
<sequence>MELLELFLEAGNLKKLRRTGWLLRGIPNPESIADHSFRTALITLFLGEELRRRGVDLDLERALKIALIHDLGEARITDIPLPAQKYFNKVEGERKALAEMVGSEYLALFDEYEQESTTEGKLVKFADRLEMLLQALEYEKAGFRGLEEFWKTAEKLKESELYGYFGGLVEKLTSLRP</sequence>
<evidence type="ECO:0000256" key="6">
    <source>
        <dbReference type="ARBA" id="ARBA00022723"/>
    </source>
</evidence>
<comment type="caution">
    <text evidence="9">The sequence shown here is derived from an EMBL/GenBank/DDBJ whole genome shotgun (WGS) entry which is preliminary data.</text>
</comment>
<dbReference type="Pfam" id="PF13023">
    <property type="entry name" value="HD_3"/>
    <property type="match status" value="1"/>
</dbReference>
<dbReference type="InterPro" id="IPR003607">
    <property type="entry name" value="HD/PDEase_dom"/>
</dbReference>
<evidence type="ECO:0000313" key="10">
    <source>
        <dbReference type="Proteomes" id="UP001245683"/>
    </source>
</evidence>
<dbReference type="InterPro" id="IPR039356">
    <property type="entry name" value="YfbR/HDDC2"/>
</dbReference>
<dbReference type="SMART" id="SM00471">
    <property type="entry name" value="HDc"/>
    <property type="match status" value="1"/>
</dbReference>
<evidence type="ECO:0000256" key="3">
    <source>
        <dbReference type="ARBA" id="ARBA00001941"/>
    </source>
</evidence>
<organism evidence="9 10">
    <name type="scientific">Thermococcus waiotapuensis</name>
    <dbReference type="NCBI Taxonomy" id="90909"/>
    <lineage>
        <taxon>Archaea</taxon>
        <taxon>Methanobacteriati</taxon>
        <taxon>Methanobacteriota</taxon>
        <taxon>Thermococci</taxon>
        <taxon>Thermococcales</taxon>
        <taxon>Thermococcaceae</taxon>
        <taxon>Thermococcus</taxon>
    </lineage>
</organism>
<dbReference type="GO" id="GO:0005737">
    <property type="term" value="C:cytoplasm"/>
    <property type="evidence" value="ECO:0007669"/>
    <property type="project" value="TreeGrafter"/>
</dbReference>
<protein>
    <recommendedName>
        <fullName evidence="5">5'-deoxynucleotidase</fullName>
        <ecNumber evidence="5">3.1.3.89</ecNumber>
    </recommendedName>
</protein>
<dbReference type="EC" id="3.1.3.89" evidence="5"/>
<comment type="catalytic activity">
    <reaction evidence="1">
        <text>a 2'-deoxyribonucleoside 5'-phosphate + H2O = a 2'-deoxyribonucleoside + phosphate</text>
        <dbReference type="Rhea" id="RHEA:36167"/>
        <dbReference type="ChEBI" id="CHEBI:15377"/>
        <dbReference type="ChEBI" id="CHEBI:18274"/>
        <dbReference type="ChEBI" id="CHEBI:43474"/>
        <dbReference type="ChEBI" id="CHEBI:65317"/>
        <dbReference type="EC" id="3.1.3.89"/>
    </reaction>
</comment>
<keyword evidence="7 9" id="KW-0378">Hydrolase</keyword>
<dbReference type="EMBL" id="JAVDZE010000001">
    <property type="protein sequence ID" value="MDV3103571.1"/>
    <property type="molecule type" value="Genomic_DNA"/>
</dbReference>
<dbReference type="PANTHER" id="PTHR11845:SF13">
    <property type="entry name" value="5'-DEOXYNUCLEOTIDASE HDDC2"/>
    <property type="match status" value="1"/>
</dbReference>
<dbReference type="PANTHER" id="PTHR11845">
    <property type="entry name" value="5'-DEOXYNUCLEOTIDASE HDDC2"/>
    <property type="match status" value="1"/>
</dbReference>
<proteinExistence type="predicted"/>